<sequence>MAKLLLVSASTVVFVILLLELRLAYSSAEPQRPIKETWEANNAAVNTGGCTTKSKANFDKQQSDFGMAPQPPPHLWRRMARGRDGDHPRTKPSPAHPKPGGRP</sequence>
<evidence type="ECO:0000256" key="1">
    <source>
        <dbReference type="SAM" id="MobiDB-lite"/>
    </source>
</evidence>
<feature type="compositionally biased region" description="Pro residues" evidence="1">
    <location>
        <begin position="94"/>
        <end position="103"/>
    </location>
</feature>
<organism evidence="3 4">
    <name type="scientific">Prunus persica</name>
    <name type="common">Peach</name>
    <name type="synonym">Amygdalus persica</name>
    <dbReference type="NCBI Taxonomy" id="3760"/>
    <lineage>
        <taxon>Eukaryota</taxon>
        <taxon>Viridiplantae</taxon>
        <taxon>Streptophyta</taxon>
        <taxon>Embryophyta</taxon>
        <taxon>Tracheophyta</taxon>
        <taxon>Spermatophyta</taxon>
        <taxon>Magnoliopsida</taxon>
        <taxon>eudicotyledons</taxon>
        <taxon>Gunneridae</taxon>
        <taxon>Pentapetalae</taxon>
        <taxon>rosids</taxon>
        <taxon>fabids</taxon>
        <taxon>Rosales</taxon>
        <taxon>Rosaceae</taxon>
        <taxon>Amygdaloideae</taxon>
        <taxon>Amygdaleae</taxon>
        <taxon>Prunus</taxon>
    </lineage>
</organism>
<name>A0A251PXN8_PRUPE</name>
<dbReference type="EMBL" id="CM007653">
    <property type="protein sequence ID" value="ONI16308.1"/>
    <property type="molecule type" value="Genomic_DNA"/>
</dbReference>
<proteinExistence type="predicted"/>
<feature type="signal peptide" evidence="2">
    <location>
        <begin position="1"/>
        <end position="28"/>
    </location>
</feature>
<feature type="region of interest" description="Disordered" evidence="1">
    <location>
        <begin position="45"/>
        <end position="103"/>
    </location>
</feature>
<gene>
    <name evidence="3" type="ORF">PRUPE_3G090900</name>
</gene>
<feature type="chain" id="PRO_5012987656" evidence="2">
    <location>
        <begin position="29"/>
        <end position="103"/>
    </location>
</feature>
<evidence type="ECO:0000313" key="4">
    <source>
        <dbReference type="Proteomes" id="UP000006882"/>
    </source>
</evidence>
<dbReference type="OrthoDB" id="1163755at2759"/>
<keyword evidence="4" id="KW-1185">Reference proteome</keyword>
<protein>
    <submittedName>
        <fullName evidence="3">Uncharacterized protein</fullName>
    </submittedName>
</protein>
<dbReference type="Proteomes" id="UP000006882">
    <property type="component" value="Chromosome G3"/>
</dbReference>
<accession>A0A251PXN8</accession>
<reference evidence="3 4" key="1">
    <citation type="journal article" date="2013" name="Nat. Genet.">
        <title>The high-quality draft genome of peach (Prunus persica) identifies unique patterns of genetic diversity, domestication and genome evolution.</title>
        <authorList>
            <consortium name="International Peach Genome Initiative"/>
            <person name="Verde I."/>
            <person name="Abbott A.G."/>
            <person name="Scalabrin S."/>
            <person name="Jung S."/>
            <person name="Shu S."/>
            <person name="Marroni F."/>
            <person name="Zhebentyayeva T."/>
            <person name="Dettori M.T."/>
            <person name="Grimwood J."/>
            <person name="Cattonaro F."/>
            <person name="Zuccolo A."/>
            <person name="Rossini L."/>
            <person name="Jenkins J."/>
            <person name="Vendramin E."/>
            <person name="Meisel L.A."/>
            <person name="Decroocq V."/>
            <person name="Sosinski B."/>
            <person name="Prochnik S."/>
            <person name="Mitros T."/>
            <person name="Policriti A."/>
            <person name="Cipriani G."/>
            <person name="Dondini L."/>
            <person name="Ficklin S."/>
            <person name="Goodstein D.M."/>
            <person name="Xuan P."/>
            <person name="Del Fabbro C."/>
            <person name="Aramini V."/>
            <person name="Copetti D."/>
            <person name="Gonzalez S."/>
            <person name="Horner D.S."/>
            <person name="Falchi R."/>
            <person name="Lucas S."/>
            <person name="Mica E."/>
            <person name="Maldonado J."/>
            <person name="Lazzari B."/>
            <person name="Bielenberg D."/>
            <person name="Pirona R."/>
            <person name="Miculan M."/>
            <person name="Barakat A."/>
            <person name="Testolin R."/>
            <person name="Stella A."/>
            <person name="Tartarini S."/>
            <person name="Tonutti P."/>
            <person name="Arus P."/>
            <person name="Orellana A."/>
            <person name="Wells C."/>
            <person name="Main D."/>
            <person name="Vizzotto G."/>
            <person name="Silva H."/>
            <person name="Salamini F."/>
            <person name="Schmutz J."/>
            <person name="Morgante M."/>
            <person name="Rokhsar D.S."/>
        </authorList>
    </citation>
    <scope>NUCLEOTIDE SEQUENCE [LARGE SCALE GENOMIC DNA]</scope>
    <source>
        <strain evidence="4">cv. Nemared</strain>
    </source>
</reference>
<feature type="compositionally biased region" description="Polar residues" evidence="1">
    <location>
        <begin position="45"/>
        <end position="55"/>
    </location>
</feature>
<evidence type="ECO:0000313" key="3">
    <source>
        <dbReference type="EMBL" id="ONI16308.1"/>
    </source>
</evidence>
<dbReference type="AlphaFoldDB" id="A0A251PXN8"/>
<evidence type="ECO:0000256" key="2">
    <source>
        <dbReference type="SAM" id="SignalP"/>
    </source>
</evidence>
<keyword evidence="2" id="KW-0732">Signal</keyword>
<dbReference type="Gramene" id="ONI16308">
    <property type="protein sequence ID" value="ONI16308"/>
    <property type="gene ID" value="PRUPE_3G090900"/>
</dbReference>